<dbReference type="CDD" id="cd00093">
    <property type="entry name" value="HTH_XRE"/>
    <property type="match status" value="1"/>
</dbReference>
<dbReference type="RefSeq" id="WP_084752729.1">
    <property type="nucleotide sequence ID" value="NZ_CP020563.1"/>
</dbReference>
<dbReference type="Gene3D" id="1.10.260.40">
    <property type="entry name" value="lambda repressor-like DNA-binding domains"/>
    <property type="match status" value="1"/>
</dbReference>
<name>A0ABC8C1K6_9ACTN</name>
<protein>
    <recommendedName>
        <fullName evidence="1">HTH cro/C1-type domain-containing protein</fullName>
    </recommendedName>
</protein>
<dbReference type="Pfam" id="PF13560">
    <property type="entry name" value="HTH_31"/>
    <property type="match status" value="1"/>
</dbReference>
<dbReference type="AlphaFoldDB" id="A0ABC8C1K6"/>
<gene>
    <name evidence="2" type="ORF">B7C62_33840</name>
</gene>
<evidence type="ECO:0000313" key="3">
    <source>
        <dbReference type="Proteomes" id="UP000192251"/>
    </source>
</evidence>
<dbReference type="InterPro" id="IPR010982">
    <property type="entry name" value="Lambda_DNA-bd_dom_sf"/>
</dbReference>
<evidence type="ECO:0000313" key="2">
    <source>
        <dbReference type="EMBL" id="ARF76714.1"/>
    </source>
</evidence>
<dbReference type="SMART" id="SM00530">
    <property type="entry name" value="HTH_XRE"/>
    <property type="match status" value="1"/>
</dbReference>
<dbReference type="SUPFAM" id="SSF47413">
    <property type="entry name" value="lambda repressor-like DNA-binding domains"/>
    <property type="match status" value="1"/>
</dbReference>
<sequence>MSPEPVPIIRLARHAAGPDATKTAANIMLGLAVKEFRDAAGLTQTALAKTVPVSNSTISRLENAETTPERRTVEAVMEHLDLDEPAREKLTMLLSRALEPEWFQSRFADCTAEYLRRLLGLESMAVGLTTYDVRLVSGLLQTAEYARCIVRTGLHISEWDSPEMEMRVALRQERQDRVFQQAEPPRCVFLMDESVLLRRVGPDEVMLGQMRHLLEIADDPNVTIRFVLLDRMIAGNEASMAGGMAHLQFGRGGLPDLVYVESYGKADYYTKPARSAEERAKPWPTKDNEFERHLQLLLRIQGEACASPAASRRMLEEAVERYS</sequence>
<evidence type="ECO:0000259" key="1">
    <source>
        <dbReference type="PROSITE" id="PS50943"/>
    </source>
</evidence>
<dbReference type="KEGG" id="kab:B7C62_33840"/>
<dbReference type="EMBL" id="CP020563">
    <property type="protein sequence ID" value="ARF76714.1"/>
    <property type="molecule type" value="Genomic_DNA"/>
</dbReference>
<feature type="domain" description="HTH cro/C1-type" evidence="1">
    <location>
        <begin position="33"/>
        <end position="87"/>
    </location>
</feature>
<dbReference type="Pfam" id="PF19054">
    <property type="entry name" value="DUF5753"/>
    <property type="match status" value="1"/>
</dbReference>
<reference evidence="2 3" key="1">
    <citation type="submission" date="2017-04" db="EMBL/GenBank/DDBJ databases">
        <title>The complete genome sequence of Streptomyces albolongus YIM 101047, the producer of novel bafilomycins and novel odoriferous sesquiterpenoids.</title>
        <authorList>
            <person name="Yin M."/>
            <person name="Jiang Y."/>
        </authorList>
    </citation>
    <scope>NUCLEOTIDE SEQUENCE [LARGE SCALE GENOMIC DNA]</scope>
    <source>
        <strain evidence="2 3">YIM 101047</strain>
    </source>
</reference>
<dbReference type="InterPro" id="IPR001387">
    <property type="entry name" value="Cro/C1-type_HTH"/>
</dbReference>
<dbReference type="Proteomes" id="UP000192251">
    <property type="component" value="Chromosome"/>
</dbReference>
<dbReference type="InterPro" id="IPR043917">
    <property type="entry name" value="DUF5753"/>
</dbReference>
<dbReference type="PROSITE" id="PS50943">
    <property type="entry name" value="HTH_CROC1"/>
    <property type="match status" value="1"/>
</dbReference>
<proteinExistence type="predicted"/>
<organism evidence="2 3">
    <name type="scientific">Kitasatospora albolonga</name>
    <dbReference type="NCBI Taxonomy" id="68173"/>
    <lineage>
        <taxon>Bacteria</taxon>
        <taxon>Bacillati</taxon>
        <taxon>Actinomycetota</taxon>
        <taxon>Actinomycetes</taxon>
        <taxon>Kitasatosporales</taxon>
        <taxon>Streptomycetaceae</taxon>
        <taxon>Kitasatospora</taxon>
    </lineage>
</organism>
<keyword evidence="3" id="KW-1185">Reference proteome</keyword>
<accession>A0ABC8C1K6</accession>